<name>A0A0E9UZW9_ANGAN</name>
<accession>A0A0E9UZW9</accession>
<reference evidence="1" key="1">
    <citation type="submission" date="2014-11" db="EMBL/GenBank/DDBJ databases">
        <authorList>
            <person name="Amaro Gonzalez C."/>
        </authorList>
    </citation>
    <scope>NUCLEOTIDE SEQUENCE</scope>
</reference>
<sequence length="34" mass="4051">MLVSEDRVPLSLTLQHFIMKRTIFEKSILEYKPS</sequence>
<dbReference type="EMBL" id="GBXM01037240">
    <property type="protein sequence ID" value="JAH71337.1"/>
    <property type="molecule type" value="Transcribed_RNA"/>
</dbReference>
<evidence type="ECO:0000313" key="1">
    <source>
        <dbReference type="EMBL" id="JAH71337.1"/>
    </source>
</evidence>
<organism evidence="1">
    <name type="scientific">Anguilla anguilla</name>
    <name type="common">European freshwater eel</name>
    <name type="synonym">Muraena anguilla</name>
    <dbReference type="NCBI Taxonomy" id="7936"/>
    <lineage>
        <taxon>Eukaryota</taxon>
        <taxon>Metazoa</taxon>
        <taxon>Chordata</taxon>
        <taxon>Craniata</taxon>
        <taxon>Vertebrata</taxon>
        <taxon>Euteleostomi</taxon>
        <taxon>Actinopterygii</taxon>
        <taxon>Neopterygii</taxon>
        <taxon>Teleostei</taxon>
        <taxon>Anguilliformes</taxon>
        <taxon>Anguillidae</taxon>
        <taxon>Anguilla</taxon>
    </lineage>
</organism>
<reference evidence="1" key="2">
    <citation type="journal article" date="2015" name="Fish Shellfish Immunol.">
        <title>Early steps in the European eel (Anguilla anguilla)-Vibrio vulnificus interaction in the gills: Role of the RtxA13 toxin.</title>
        <authorList>
            <person name="Callol A."/>
            <person name="Pajuelo D."/>
            <person name="Ebbesson L."/>
            <person name="Teles M."/>
            <person name="MacKenzie S."/>
            <person name="Amaro C."/>
        </authorList>
    </citation>
    <scope>NUCLEOTIDE SEQUENCE</scope>
</reference>
<dbReference type="AlphaFoldDB" id="A0A0E9UZW9"/>
<protein>
    <submittedName>
        <fullName evidence="1">Uncharacterized protein</fullName>
    </submittedName>
</protein>
<proteinExistence type="predicted"/>